<dbReference type="AlphaFoldDB" id="A0A4U8UF65"/>
<reference evidence="1 2" key="1">
    <citation type="journal article" date="2014" name="Genome Announc.">
        <title>Draft genome sequences of eight enterohepatic helicobacter species isolated from both laboratory and wild rodents.</title>
        <authorList>
            <person name="Sheh A."/>
            <person name="Shen Z."/>
            <person name="Fox J.G."/>
        </authorList>
    </citation>
    <scope>NUCLEOTIDE SEQUENCE [LARGE SCALE GENOMIC DNA]</scope>
    <source>
        <strain evidence="1 2">MIT-03-7007</strain>
    </source>
</reference>
<name>A0A4U8UF65_9HELI</name>
<dbReference type="Pfam" id="PF09673">
    <property type="entry name" value="TrbC_Ftype"/>
    <property type="match status" value="1"/>
</dbReference>
<organism evidence="1 2">
    <name type="scientific">Helicobacter apodemus</name>
    <dbReference type="NCBI Taxonomy" id="135569"/>
    <lineage>
        <taxon>Bacteria</taxon>
        <taxon>Pseudomonadati</taxon>
        <taxon>Campylobacterota</taxon>
        <taxon>Epsilonproteobacteria</taxon>
        <taxon>Campylobacterales</taxon>
        <taxon>Helicobacteraceae</taxon>
        <taxon>Helicobacter</taxon>
    </lineage>
</organism>
<comment type="caution">
    <text evidence="1">The sequence shown here is derived from an EMBL/GenBank/DDBJ whole genome shotgun (WGS) entry which is preliminary data.</text>
</comment>
<keyword evidence="2" id="KW-1185">Reference proteome</keyword>
<evidence type="ECO:0008006" key="3">
    <source>
        <dbReference type="Google" id="ProtNLM"/>
    </source>
</evidence>
<dbReference type="RefSeq" id="WP_052087378.1">
    <property type="nucleotide sequence ID" value="NZ_JRPC02000042.1"/>
</dbReference>
<dbReference type="EMBL" id="JRPC02000042">
    <property type="protein sequence ID" value="TLE13399.1"/>
    <property type="molecule type" value="Genomic_DNA"/>
</dbReference>
<protein>
    <recommendedName>
        <fullName evidence="3">Type-F conjugative transfer system pilin assembly protein TrbC</fullName>
    </recommendedName>
</protein>
<evidence type="ECO:0000313" key="1">
    <source>
        <dbReference type="EMBL" id="TLE13399.1"/>
    </source>
</evidence>
<evidence type="ECO:0000313" key="2">
    <source>
        <dbReference type="Proteomes" id="UP000029920"/>
    </source>
</evidence>
<sequence length="313" mass="36175">MKVLIPSLAPTLILLLSTQTLISRENTKTQEYLDSLPKYEGSIDINPDMLKQKAGELNIDFLRDTMQEKNKEFKNLQIEAPSMEYLNKAKEIKDLTNTEDFKKELKANEDYILYDKSIDFNKYTGLNREELESIRNSSHNLQSGNRFLFSNEKIFIIISSSMPKETIVNYFKTLEKVNTDVTFVLQGLIGNDISKLNPTLEYIRDLLVKDKNTSLENPENIYFFNIDINPKVIKKFNITYTPAVIFISNYDKTLQEPQELKESINGERVYIAYGAVSADYALSEINKKAKSKGLEKLLAQLNKSFFIEQRNKE</sequence>
<dbReference type="Proteomes" id="UP000029920">
    <property type="component" value="Unassembled WGS sequence"/>
</dbReference>
<proteinExistence type="predicted"/>
<accession>A0A4U8UF65</accession>
<gene>
    <name evidence="1" type="ORF">LS72_009945</name>
</gene>
<dbReference type="InterPro" id="IPR019106">
    <property type="entry name" value="T4SS_TrbC"/>
</dbReference>